<keyword evidence="7" id="KW-0175">Coiled coil</keyword>
<evidence type="ECO:0000256" key="5">
    <source>
        <dbReference type="ARBA" id="ARBA00022737"/>
    </source>
</evidence>
<comment type="subcellular location">
    <subcellularLocation>
        <location evidence="1">Cytoplasm</location>
        <location evidence="1">Cytoskeleton</location>
    </subcellularLocation>
</comment>
<keyword evidence="9" id="KW-0206">Cytoskeleton</keyword>
<dbReference type="Pfam" id="PF13374">
    <property type="entry name" value="TPR_10"/>
    <property type="match status" value="2"/>
</dbReference>
<dbReference type="GO" id="GO:0005871">
    <property type="term" value="C:kinesin complex"/>
    <property type="evidence" value="ECO:0007669"/>
    <property type="project" value="InterPro"/>
</dbReference>
<evidence type="ECO:0000313" key="12">
    <source>
        <dbReference type="EMBL" id="KAK3282787.1"/>
    </source>
</evidence>
<dbReference type="PRINTS" id="PR00381">
    <property type="entry name" value="KINESINLIGHT"/>
</dbReference>
<evidence type="ECO:0000256" key="10">
    <source>
        <dbReference type="PROSITE-ProRule" id="PRU00339"/>
    </source>
</evidence>
<proteinExistence type="inferred from homology"/>
<feature type="repeat" description="TPR" evidence="10">
    <location>
        <begin position="418"/>
        <end position="451"/>
    </location>
</feature>
<sequence length="783" mass="87245">MGGCQSNQNLSLVLESQACKDARKLLDGREAWLVPVGVTLDFLRALMQSVGEDWQTKQVVLKMIVPATRESRLSYLEYLVENHSVKPNTLQIATHFVSHAWDSKFSDLVFALQCFLQNERLKTSETFFFLDFLCINQHSSPWARGLKPDSLVGSPINQIGKTVLVLSPVDKPILFDRLWCLFELMLTIKLKARLFICFSTGETREEMDHAREDALTEKFNKIVTAVEELDCQSAKTTRKEDLKAITEQLESTIGFHKMQNVVSAALTSWLCGAGQRAAARLVHKYGQDHEQAMAMRDKVAGLLIKQGRTAEVEQLFLGPAAALEDGSVSEDELSLRYHKLAICYRDHRLDDEALSFAQKSLDIHEKLYEDDNPAVSASLQLVGSLLAKKEDYVRSEEMLRKSLTNYKKTLGDHHADVGEGMEKLAMVLDAQGNAKEALELYRQALSIKEDTDGPNSLPVAEVMSSLATVLKGAGKYSEAEGLYNRALKTRTKKLGKNHQDTITLQAWLADLYNAMGKYEEALPILQFVAEANTKKFPEDDPIVAFSRNNLAGVLSRLGRYEEAAPLYTQALASLERSMGPSSAHVATTCNNLAELLQSQRKFDESRTYFERAVHIMESELGHEHSNVAHALNNLAGLLCAMGKHEEARAMHQRALQIRQTVLGKQHPSVAQSLNNLAELESECGNFQEAIPMLTDCLAILEDTLGSDHPNVATTLNNLALAYSNIEKNDKALELAQRAHDIQVMRFGEEHPLSIASAKWIQNHSTKNGETPGNRPSGENEIFV</sequence>
<evidence type="ECO:0000256" key="6">
    <source>
        <dbReference type="ARBA" id="ARBA00022803"/>
    </source>
</evidence>
<dbReference type="Proteomes" id="UP001190700">
    <property type="component" value="Unassembled WGS sequence"/>
</dbReference>
<gene>
    <name evidence="12" type="ORF">CYMTET_9488</name>
</gene>
<comment type="similarity">
    <text evidence="2">Belongs to the kinesin light chain family.</text>
</comment>
<keyword evidence="3" id="KW-0963">Cytoplasm</keyword>
<evidence type="ECO:0000256" key="7">
    <source>
        <dbReference type="ARBA" id="ARBA00023054"/>
    </source>
</evidence>
<dbReference type="SMART" id="SM00028">
    <property type="entry name" value="TPR"/>
    <property type="match status" value="10"/>
</dbReference>
<organism evidence="12 13">
    <name type="scientific">Cymbomonas tetramitiformis</name>
    <dbReference type="NCBI Taxonomy" id="36881"/>
    <lineage>
        <taxon>Eukaryota</taxon>
        <taxon>Viridiplantae</taxon>
        <taxon>Chlorophyta</taxon>
        <taxon>Pyramimonadophyceae</taxon>
        <taxon>Pyramimonadales</taxon>
        <taxon>Pyramimonadaceae</taxon>
        <taxon>Cymbomonas</taxon>
    </lineage>
</organism>
<dbReference type="Pfam" id="PF13424">
    <property type="entry name" value="TPR_12"/>
    <property type="match status" value="4"/>
</dbReference>
<dbReference type="InterPro" id="IPR011990">
    <property type="entry name" value="TPR-like_helical_dom_sf"/>
</dbReference>
<comment type="caution">
    <text evidence="12">The sequence shown here is derived from an EMBL/GenBank/DDBJ whole genome shotgun (WGS) entry which is preliminary data.</text>
</comment>
<dbReference type="PANTHER" id="PTHR45783:SF3">
    <property type="entry name" value="KINESIN LIGHT CHAIN"/>
    <property type="match status" value="1"/>
</dbReference>
<evidence type="ECO:0000256" key="3">
    <source>
        <dbReference type="ARBA" id="ARBA00022490"/>
    </source>
</evidence>
<evidence type="ECO:0000256" key="2">
    <source>
        <dbReference type="ARBA" id="ARBA00009622"/>
    </source>
</evidence>
<evidence type="ECO:0000313" key="13">
    <source>
        <dbReference type="Proteomes" id="UP001190700"/>
    </source>
</evidence>
<dbReference type="AlphaFoldDB" id="A0AAE0GR69"/>
<evidence type="ECO:0000256" key="9">
    <source>
        <dbReference type="ARBA" id="ARBA00023212"/>
    </source>
</evidence>
<keyword evidence="13" id="KW-1185">Reference proteome</keyword>
<dbReference type="PROSITE" id="PS50005">
    <property type="entry name" value="TPR"/>
    <property type="match status" value="1"/>
</dbReference>
<protein>
    <recommendedName>
        <fullName evidence="14">Kinesin light chain</fullName>
    </recommendedName>
</protein>
<dbReference type="Gene3D" id="1.25.40.10">
    <property type="entry name" value="Tetratricopeptide repeat domain"/>
    <property type="match status" value="3"/>
</dbReference>
<dbReference type="GO" id="GO:0007018">
    <property type="term" value="P:microtubule-based movement"/>
    <property type="evidence" value="ECO:0007669"/>
    <property type="project" value="TreeGrafter"/>
</dbReference>
<dbReference type="GO" id="GO:0019894">
    <property type="term" value="F:kinesin binding"/>
    <property type="evidence" value="ECO:0007669"/>
    <property type="project" value="TreeGrafter"/>
</dbReference>
<evidence type="ECO:0000256" key="11">
    <source>
        <dbReference type="SAM" id="MobiDB-lite"/>
    </source>
</evidence>
<name>A0AAE0GR69_9CHLO</name>
<evidence type="ECO:0000256" key="8">
    <source>
        <dbReference type="ARBA" id="ARBA00023175"/>
    </source>
</evidence>
<evidence type="ECO:0008006" key="14">
    <source>
        <dbReference type="Google" id="ProtNLM"/>
    </source>
</evidence>
<dbReference type="GO" id="GO:0005737">
    <property type="term" value="C:cytoplasm"/>
    <property type="evidence" value="ECO:0007669"/>
    <property type="project" value="TreeGrafter"/>
</dbReference>
<dbReference type="InterPro" id="IPR002151">
    <property type="entry name" value="Kinesin_light"/>
</dbReference>
<dbReference type="PANTHER" id="PTHR45783">
    <property type="entry name" value="KINESIN LIGHT CHAIN"/>
    <property type="match status" value="1"/>
</dbReference>
<keyword evidence="8" id="KW-0505">Motor protein</keyword>
<keyword evidence="6 10" id="KW-0802">TPR repeat</keyword>
<reference evidence="12 13" key="1">
    <citation type="journal article" date="2015" name="Genome Biol. Evol.">
        <title>Comparative Genomics of a Bacterivorous Green Alga Reveals Evolutionary Causalities and Consequences of Phago-Mixotrophic Mode of Nutrition.</title>
        <authorList>
            <person name="Burns J.A."/>
            <person name="Paasch A."/>
            <person name="Narechania A."/>
            <person name="Kim E."/>
        </authorList>
    </citation>
    <scope>NUCLEOTIDE SEQUENCE [LARGE SCALE GENOMIC DNA]</scope>
    <source>
        <strain evidence="12 13">PLY_AMNH</strain>
    </source>
</reference>
<dbReference type="EMBL" id="LGRX02003156">
    <property type="protein sequence ID" value="KAK3282787.1"/>
    <property type="molecule type" value="Genomic_DNA"/>
</dbReference>
<dbReference type="InterPro" id="IPR019734">
    <property type="entry name" value="TPR_rpt"/>
</dbReference>
<dbReference type="SUPFAM" id="SSF48452">
    <property type="entry name" value="TPR-like"/>
    <property type="match status" value="3"/>
</dbReference>
<evidence type="ECO:0000256" key="1">
    <source>
        <dbReference type="ARBA" id="ARBA00004245"/>
    </source>
</evidence>
<feature type="region of interest" description="Disordered" evidence="11">
    <location>
        <begin position="763"/>
        <end position="783"/>
    </location>
</feature>
<keyword evidence="5" id="KW-0677">Repeat</keyword>
<dbReference type="GO" id="GO:0005874">
    <property type="term" value="C:microtubule"/>
    <property type="evidence" value="ECO:0007669"/>
    <property type="project" value="UniProtKB-KW"/>
</dbReference>
<evidence type="ECO:0000256" key="4">
    <source>
        <dbReference type="ARBA" id="ARBA00022701"/>
    </source>
</evidence>
<accession>A0AAE0GR69</accession>
<keyword evidence="4" id="KW-0493">Microtubule</keyword>